<dbReference type="PANTHER" id="PTHR48051:SF1">
    <property type="entry name" value="RAS SUPPRESSOR PROTEIN 1"/>
    <property type="match status" value="1"/>
</dbReference>
<sequence length="429" mass="49553">MAITELFPATLMSPEELSARLHVEGEEEEQAIKGRLEKCRQNYRVKAAHLCGLRLNERTFPMGVLTVAHLRRLDLSHNNFKHLPEQLVELEGLRELWLDRNPLESVVSLHRLKHLRLLSLRDLPRLRNVPREYADLRSSLVDVGDLENCPVMNEKLAAALQAEGMDGFFKVLEIKNIRREQERKLVKTWCDDLYPFDDKSALITSAKRLTKRIKADAGSPEAARLAMSRLIKHSKRIFPEEFSELDEATVVNKVKSFDEEDQLRGEVTSLQLRIKAAMPDLSGELTHSLALEFKSSLSPTRIRSVMKDWNDLFPLSQMSTSEMLAKQMFDLQSILERQATLHQRRELDSIRREFCKVYPTSADEEINGLVDYLMRTSSREDRKRLLVDNELSRRLPGTIEDCVRLMKEQEPLVPPYTVVDGRPSEETER</sequence>
<dbReference type="Proteomes" id="UP000591131">
    <property type="component" value="Unassembled WGS sequence"/>
</dbReference>
<name>A0A7J6LM54_PERCH</name>
<evidence type="ECO:0000313" key="3">
    <source>
        <dbReference type="EMBL" id="KAF4660001.1"/>
    </source>
</evidence>
<dbReference type="PROSITE" id="PS51450">
    <property type="entry name" value="LRR"/>
    <property type="match status" value="2"/>
</dbReference>
<dbReference type="AlphaFoldDB" id="A0A7J6LM54"/>
<reference evidence="3 4" key="1">
    <citation type="submission" date="2020-04" db="EMBL/GenBank/DDBJ databases">
        <title>Perkinsus chesapeaki whole genome sequence.</title>
        <authorList>
            <person name="Bogema D.R."/>
        </authorList>
    </citation>
    <scope>NUCLEOTIDE SEQUENCE [LARGE SCALE GENOMIC DNA]</scope>
    <source>
        <strain evidence="3">ATCC PRA-425</strain>
    </source>
</reference>
<evidence type="ECO:0000256" key="1">
    <source>
        <dbReference type="ARBA" id="ARBA00022614"/>
    </source>
</evidence>
<protein>
    <submittedName>
        <fullName evidence="3">Uncharacterized protein</fullName>
    </submittedName>
</protein>
<dbReference type="InterPro" id="IPR032675">
    <property type="entry name" value="LRR_dom_sf"/>
</dbReference>
<dbReference type="GO" id="GO:0005737">
    <property type="term" value="C:cytoplasm"/>
    <property type="evidence" value="ECO:0007669"/>
    <property type="project" value="TreeGrafter"/>
</dbReference>
<proteinExistence type="predicted"/>
<evidence type="ECO:0000313" key="4">
    <source>
        <dbReference type="Proteomes" id="UP000591131"/>
    </source>
</evidence>
<comment type="caution">
    <text evidence="3">The sequence shown here is derived from an EMBL/GenBank/DDBJ whole genome shotgun (WGS) entry which is preliminary data.</text>
</comment>
<dbReference type="OrthoDB" id="660555at2759"/>
<dbReference type="InterPro" id="IPR050216">
    <property type="entry name" value="LRR_domain-containing"/>
</dbReference>
<dbReference type="SUPFAM" id="SSF52058">
    <property type="entry name" value="L domain-like"/>
    <property type="match status" value="1"/>
</dbReference>
<keyword evidence="4" id="KW-1185">Reference proteome</keyword>
<evidence type="ECO:0000256" key="2">
    <source>
        <dbReference type="ARBA" id="ARBA00022737"/>
    </source>
</evidence>
<keyword evidence="2" id="KW-0677">Repeat</keyword>
<organism evidence="3 4">
    <name type="scientific">Perkinsus chesapeaki</name>
    <name type="common">Clam parasite</name>
    <name type="synonym">Perkinsus andrewsi</name>
    <dbReference type="NCBI Taxonomy" id="330153"/>
    <lineage>
        <taxon>Eukaryota</taxon>
        <taxon>Sar</taxon>
        <taxon>Alveolata</taxon>
        <taxon>Perkinsozoa</taxon>
        <taxon>Perkinsea</taxon>
        <taxon>Perkinsida</taxon>
        <taxon>Perkinsidae</taxon>
        <taxon>Perkinsus</taxon>
    </lineage>
</organism>
<gene>
    <name evidence="3" type="ORF">FOL47_007359</name>
</gene>
<dbReference type="PANTHER" id="PTHR48051">
    <property type="match status" value="1"/>
</dbReference>
<dbReference type="Gene3D" id="3.80.10.10">
    <property type="entry name" value="Ribonuclease Inhibitor"/>
    <property type="match status" value="1"/>
</dbReference>
<dbReference type="InterPro" id="IPR001611">
    <property type="entry name" value="Leu-rich_rpt"/>
</dbReference>
<dbReference type="EMBL" id="JAAPAO010000431">
    <property type="protein sequence ID" value="KAF4660001.1"/>
    <property type="molecule type" value="Genomic_DNA"/>
</dbReference>
<keyword evidence="1" id="KW-0433">Leucine-rich repeat</keyword>
<accession>A0A7J6LM54</accession>